<dbReference type="Proteomes" id="UP000094112">
    <property type="component" value="Unassembled WGS sequence"/>
</dbReference>
<dbReference type="RefSeq" id="XP_019038077.1">
    <property type="nucleotide sequence ID" value="XM_019183536.1"/>
</dbReference>
<dbReference type="SUPFAM" id="SSF81383">
    <property type="entry name" value="F-box domain"/>
    <property type="match status" value="1"/>
</dbReference>
<name>A0A1E3P0S6_WICAA</name>
<dbReference type="InterPro" id="IPR001810">
    <property type="entry name" value="F-box_dom"/>
</dbReference>
<dbReference type="InterPro" id="IPR036047">
    <property type="entry name" value="F-box-like_dom_sf"/>
</dbReference>
<dbReference type="GeneID" id="30200782"/>
<evidence type="ECO:0000313" key="2">
    <source>
        <dbReference type="EMBL" id="ODQ58870.1"/>
    </source>
</evidence>
<dbReference type="SUPFAM" id="SSF52047">
    <property type="entry name" value="RNI-like"/>
    <property type="match status" value="1"/>
</dbReference>
<dbReference type="Gene3D" id="3.80.10.10">
    <property type="entry name" value="Ribonuclease Inhibitor"/>
    <property type="match status" value="1"/>
</dbReference>
<dbReference type="Pfam" id="PF00646">
    <property type="entry name" value="F-box"/>
    <property type="match status" value="1"/>
</dbReference>
<sequence>MAPLYKVNIPIGHAGVPFYSNSQTPDNQRSLIDKDSISSILPFVSSSINSDTFGDKDYNYHPSIGTYNQYSSVRNNSIESLEPLSFFDRLPFEIKLKIANELNQYDALNLMKVSKSFFQPAVVRLYHTIVIDPCYSQFNQEIYQAELQEHDQSVNSSTFIKMKYSLKNFLKIISQEMPIEMCKIGYYNSHYGSLINKIQFVELPDGFNSPFDLNFFTFMSVKRLERLSRFYWSSDEELSFEIVNRLPNKSNLNSLHVSVDFKKVRAGSTEFEAFRGFNNLEKLSLEPFLNSFNLFQIFKNLLEGNNDKLNLKVLRLARVNSNHNFIKNPSSSLLVLTSYIIENEPIKLSEYDMNCILNLFILFSAAETRLEDLNVLSLDSIVVSTMDARRLDSVMNLENLKQLELKNITEVQLPEDVHSPLSMNDLYARLDAGFLKHLGKNLKNLTRLSIDYRESLRDTVPAFIYNLENLQELDITIRWNVTKLCSIQSWKHLCFMYIKAILKHSKTLKKLSLDTKEDSVFCDLHKLIFTECLLELGGLTELESLRLHGYSLQPCGPLLASMLKKLKYFELFGSGAGGAPHMGLQVVHDGVLDDWFRVQHVAVAISEQNEHIEFIKIDKCLFEVQKTGKLLPRDGLEGWFESKVRVILNRVDF</sequence>
<evidence type="ECO:0000313" key="3">
    <source>
        <dbReference type="Proteomes" id="UP000094112"/>
    </source>
</evidence>
<reference evidence="2 3" key="1">
    <citation type="journal article" date="2016" name="Proc. Natl. Acad. Sci. U.S.A.">
        <title>Comparative genomics of biotechnologically important yeasts.</title>
        <authorList>
            <person name="Riley R."/>
            <person name="Haridas S."/>
            <person name="Wolfe K.H."/>
            <person name="Lopes M.R."/>
            <person name="Hittinger C.T."/>
            <person name="Goeker M."/>
            <person name="Salamov A.A."/>
            <person name="Wisecaver J.H."/>
            <person name="Long T.M."/>
            <person name="Calvey C.H."/>
            <person name="Aerts A.L."/>
            <person name="Barry K.W."/>
            <person name="Choi C."/>
            <person name="Clum A."/>
            <person name="Coughlan A.Y."/>
            <person name="Deshpande S."/>
            <person name="Douglass A.P."/>
            <person name="Hanson S.J."/>
            <person name="Klenk H.-P."/>
            <person name="LaButti K.M."/>
            <person name="Lapidus A."/>
            <person name="Lindquist E.A."/>
            <person name="Lipzen A.M."/>
            <person name="Meier-Kolthoff J.P."/>
            <person name="Ohm R.A."/>
            <person name="Otillar R.P."/>
            <person name="Pangilinan J.L."/>
            <person name="Peng Y."/>
            <person name="Rokas A."/>
            <person name="Rosa C.A."/>
            <person name="Scheuner C."/>
            <person name="Sibirny A.A."/>
            <person name="Slot J.C."/>
            <person name="Stielow J.B."/>
            <person name="Sun H."/>
            <person name="Kurtzman C.P."/>
            <person name="Blackwell M."/>
            <person name="Grigoriev I.V."/>
            <person name="Jeffries T.W."/>
        </authorList>
    </citation>
    <scope>NUCLEOTIDE SEQUENCE [LARGE SCALE GENOMIC DNA]</scope>
    <source>
        <strain evidence="3">ATCC 58044 / CBS 1984 / NCYC 433 / NRRL Y-366-8</strain>
    </source>
</reference>
<protein>
    <recommendedName>
        <fullName evidence="1">F-box domain-containing protein</fullName>
    </recommendedName>
</protein>
<organism evidence="2 3">
    <name type="scientific">Wickerhamomyces anomalus (strain ATCC 58044 / CBS 1984 / NCYC 433 / NRRL Y-366-8)</name>
    <name type="common">Yeast</name>
    <name type="synonym">Hansenula anomala</name>
    <dbReference type="NCBI Taxonomy" id="683960"/>
    <lineage>
        <taxon>Eukaryota</taxon>
        <taxon>Fungi</taxon>
        <taxon>Dikarya</taxon>
        <taxon>Ascomycota</taxon>
        <taxon>Saccharomycotina</taxon>
        <taxon>Saccharomycetes</taxon>
        <taxon>Phaffomycetales</taxon>
        <taxon>Wickerhamomycetaceae</taxon>
        <taxon>Wickerhamomyces</taxon>
    </lineage>
</organism>
<evidence type="ECO:0000259" key="1">
    <source>
        <dbReference type="Pfam" id="PF00646"/>
    </source>
</evidence>
<proteinExistence type="predicted"/>
<dbReference type="InterPro" id="IPR032675">
    <property type="entry name" value="LRR_dom_sf"/>
</dbReference>
<dbReference type="AlphaFoldDB" id="A0A1E3P0S6"/>
<dbReference type="OrthoDB" id="4024240at2759"/>
<keyword evidence="3" id="KW-1185">Reference proteome</keyword>
<feature type="domain" description="F-box" evidence="1">
    <location>
        <begin position="87"/>
        <end position="117"/>
    </location>
</feature>
<dbReference type="EMBL" id="KV454211">
    <property type="protein sequence ID" value="ODQ58870.1"/>
    <property type="molecule type" value="Genomic_DNA"/>
</dbReference>
<gene>
    <name evidence="2" type="ORF">WICANDRAFT_63379</name>
</gene>
<accession>A0A1E3P0S6</accession>